<name>A0A0B1SPB3_OESDE</name>
<organism evidence="2 3">
    <name type="scientific">Oesophagostomum dentatum</name>
    <name type="common">Nodular worm</name>
    <dbReference type="NCBI Taxonomy" id="61180"/>
    <lineage>
        <taxon>Eukaryota</taxon>
        <taxon>Metazoa</taxon>
        <taxon>Ecdysozoa</taxon>
        <taxon>Nematoda</taxon>
        <taxon>Chromadorea</taxon>
        <taxon>Rhabditida</taxon>
        <taxon>Rhabditina</taxon>
        <taxon>Rhabditomorpha</taxon>
        <taxon>Strongyloidea</taxon>
        <taxon>Strongylidae</taxon>
        <taxon>Oesophagostomum</taxon>
    </lineage>
</organism>
<keyword evidence="3" id="KW-1185">Reference proteome</keyword>
<accession>A0A0B1SPB3</accession>
<dbReference type="GO" id="GO:0005737">
    <property type="term" value="C:cytoplasm"/>
    <property type="evidence" value="ECO:0007669"/>
    <property type="project" value="TreeGrafter"/>
</dbReference>
<dbReference type="InterPro" id="IPR029021">
    <property type="entry name" value="Prot-tyrosine_phosphatase-like"/>
</dbReference>
<dbReference type="GO" id="GO:0017017">
    <property type="term" value="F:MAP kinase tyrosine/serine/threonine phosphatase activity"/>
    <property type="evidence" value="ECO:0007669"/>
    <property type="project" value="TreeGrafter"/>
</dbReference>
<dbReference type="SUPFAM" id="SSF52799">
    <property type="entry name" value="(Phosphotyrosine protein) phosphatases II"/>
    <property type="match status" value="1"/>
</dbReference>
<evidence type="ECO:0000256" key="1">
    <source>
        <dbReference type="ARBA" id="ARBA00022912"/>
    </source>
</evidence>
<dbReference type="GO" id="GO:0033550">
    <property type="term" value="F:MAP kinase tyrosine phosphatase activity"/>
    <property type="evidence" value="ECO:0007669"/>
    <property type="project" value="TreeGrafter"/>
</dbReference>
<dbReference type="Gene3D" id="3.90.190.10">
    <property type="entry name" value="Protein tyrosine phosphatase superfamily"/>
    <property type="match status" value="1"/>
</dbReference>
<dbReference type="Proteomes" id="UP000053660">
    <property type="component" value="Unassembled WGS sequence"/>
</dbReference>
<dbReference type="OrthoDB" id="165342at2759"/>
<dbReference type="PANTHER" id="PTHR10159">
    <property type="entry name" value="DUAL SPECIFICITY PROTEIN PHOSPHATASE"/>
    <property type="match status" value="1"/>
</dbReference>
<evidence type="ECO:0008006" key="4">
    <source>
        <dbReference type="Google" id="ProtNLM"/>
    </source>
</evidence>
<evidence type="ECO:0000313" key="2">
    <source>
        <dbReference type="EMBL" id="KHJ87128.1"/>
    </source>
</evidence>
<protein>
    <recommendedName>
        <fullName evidence="4">Dual specificity phosphatase, catalytic domain protein</fullName>
    </recommendedName>
</protein>
<reference evidence="2 3" key="1">
    <citation type="submission" date="2014-03" db="EMBL/GenBank/DDBJ databases">
        <title>Draft genome of the hookworm Oesophagostomum dentatum.</title>
        <authorList>
            <person name="Mitreva M."/>
        </authorList>
    </citation>
    <scope>NUCLEOTIDE SEQUENCE [LARGE SCALE GENOMIC DNA]</scope>
    <source>
        <strain evidence="2 3">OD-Hann</strain>
    </source>
</reference>
<dbReference type="PANTHER" id="PTHR10159:SF533">
    <property type="entry name" value="TYROSINE-PROTEIN PHOSPHATASE VHP-1"/>
    <property type="match status" value="1"/>
</dbReference>
<dbReference type="AlphaFoldDB" id="A0A0B1SPB3"/>
<gene>
    <name evidence="2" type="ORF">OESDEN_13103</name>
</gene>
<evidence type="ECO:0000313" key="3">
    <source>
        <dbReference type="Proteomes" id="UP000053660"/>
    </source>
</evidence>
<dbReference type="EMBL" id="KN558476">
    <property type="protein sequence ID" value="KHJ87128.1"/>
    <property type="molecule type" value="Genomic_DNA"/>
</dbReference>
<dbReference type="GO" id="GO:0008330">
    <property type="term" value="F:protein tyrosine/threonine phosphatase activity"/>
    <property type="evidence" value="ECO:0007669"/>
    <property type="project" value="TreeGrafter"/>
</dbReference>
<feature type="non-terminal residue" evidence="2">
    <location>
        <position position="1"/>
    </location>
</feature>
<sequence length="115" mass="12700">GFQNFRLQFPQQCESEQHISGGVCGMSRLSASISQPCLSSISLQSAPDGPTQIFPFMYLGSQQDALDTEQMRKRGITHVVNLSIGCPRASTIKNDENFLRIPVNDSYQEEAVATF</sequence>
<proteinExistence type="predicted"/>
<dbReference type="GO" id="GO:0043409">
    <property type="term" value="P:negative regulation of MAPK cascade"/>
    <property type="evidence" value="ECO:0007669"/>
    <property type="project" value="TreeGrafter"/>
</dbReference>
<keyword evidence="1" id="KW-0904">Protein phosphatase</keyword>
<keyword evidence="1" id="KW-0378">Hydrolase</keyword>